<dbReference type="Proteomes" id="UP001293593">
    <property type="component" value="Unassembled WGS sequence"/>
</dbReference>
<keyword evidence="3" id="KW-1185">Reference proteome</keyword>
<gene>
    <name evidence="2" type="ORF">QN277_028946</name>
</gene>
<evidence type="ECO:0000313" key="2">
    <source>
        <dbReference type="EMBL" id="KAK4263552.1"/>
    </source>
</evidence>
<reference evidence="2" key="1">
    <citation type="submission" date="2023-10" db="EMBL/GenBank/DDBJ databases">
        <title>Chromosome-level genome of the transformable northern wattle, Acacia crassicarpa.</title>
        <authorList>
            <person name="Massaro I."/>
            <person name="Sinha N.R."/>
            <person name="Poethig S."/>
            <person name="Leichty A.R."/>
        </authorList>
    </citation>
    <scope>NUCLEOTIDE SEQUENCE</scope>
    <source>
        <strain evidence="2">Acra3RX</strain>
        <tissue evidence="2">Leaf</tissue>
    </source>
</reference>
<sequence length="66" mass="7592">MASEAIDTQIHREASETSQQQNVEDEVTINIKKRIKDCRDVDLTEDCCIYRVPFTLCGLKEEAYTP</sequence>
<comment type="caution">
    <text evidence="2">The sequence shown here is derived from an EMBL/GenBank/DDBJ whole genome shotgun (WGS) entry which is preliminary data.</text>
</comment>
<protein>
    <submittedName>
        <fullName evidence="2">Uncharacterized protein</fullName>
    </submittedName>
</protein>
<name>A0AAE1J751_9FABA</name>
<organism evidence="2 3">
    <name type="scientific">Acacia crassicarpa</name>
    <name type="common">northern wattle</name>
    <dbReference type="NCBI Taxonomy" id="499986"/>
    <lineage>
        <taxon>Eukaryota</taxon>
        <taxon>Viridiplantae</taxon>
        <taxon>Streptophyta</taxon>
        <taxon>Embryophyta</taxon>
        <taxon>Tracheophyta</taxon>
        <taxon>Spermatophyta</taxon>
        <taxon>Magnoliopsida</taxon>
        <taxon>eudicotyledons</taxon>
        <taxon>Gunneridae</taxon>
        <taxon>Pentapetalae</taxon>
        <taxon>rosids</taxon>
        <taxon>fabids</taxon>
        <taxon>Fabales</taxon>
        <taxon>Fabaceae</taxon>
        <taxon>Caesalpinioideae</taxon>
        <taxon>mimosoid clade</taxon>
        <taxon>Acacieae</taxon>
        <taxon>Acacia</taxon>
    </lineage>
</organism>
<evidence type="ECO:0000313" key="3">
    <source>
        <dbReference type="Proteomes" id="UP001293593"/>
    </source>
</evidence>
<evidence type="ECO:0000256" key="1">
    <source>
        <dbReference type="SAM" id="MobiDB-lite"/>
    </source>
</evidence>
<proteinExistence type="predicted"/>
<accession>A0AAE1J751</accession>
<dbReference type="EMBL" id="JAWXYG010000009">
    <property type="protein sequence ID" value="KAK4263552.1"/>
    <property type="molecule type" value="Genomic_DNA"/>
</dbReference>
<dbReference type="AlphaFoldDB" id="A0AAE1J751"/>
<feature type="region of interest" description="Disordered" evidence="1">
    <location>
        <begin position="1"/>
        <end position="23"/>
    </location>
</feature>